<gene>
    <name evidence="1" type="ORF">SAMN04488115_108114</name>
</gene>
<dbReference type="RefSeq" id="WP_103874079.1">
    <property type="nucleotide sequence ID" value="NZ_FNUY01000008.1"/>
</dbReference>
<dbReference type="Proteomes" id="UP000236743">
    <property type="component" value="Unassembled WGS sequence"/>
</dbReference>
<protein>
    <submittedName>
        <fullName evidence="1">Uncharacterized protein</fullName>
    </submittedName>
</protein>
<name>A0A1H6BVF8_9HYPH</name>
<evidence type="ECO:0000313" key="1">
    <source>
        <dbReference type="EMBL" id="SEG64659.1"/>
    </source>
</evidence>
<proteinExistence type="predicted"/>
<keyword evidence="2" id="KW-1185">Reference proteome</keyword>
<accession>A0A1H6BVF8</accession>
<dbReference type="EMBL" id="FNUY01000008">
    <property type="protein sequence ID" value="SEG64659.1"/>
    <property type="molecule type" value="Genomic_DNA"/>
</dbReference>
<dbReference type="OrthoDB" id="7064668at2"/>
<organism evidence="1 2">
    <name type="scientific">Bosea lathyri</name>
    <dbReference type="NCBI Taxonomy" id="1036778"/>
    <lineage>
        <taxon>Bacteria</taxon>
        <taxon>Pseudomonadati</taxon>
        <taxon>Pseudomonadota</taxon>
        <taxon>Alphaproteobacteria</taxon>
        <taxon>Hyphomicrobiales</taxon>
        <taxon>Boseaceae</taxon>
        <taxon>Bosea</taxon>
    </lineage>
</organism>
<reference evidence="1 2" key="1">
    <citation type="submission" date="2016-10" db="EMBL/GenBank/DDBJ databases">
        <authorList>
            <person name="de Groot N.N."/>
        </authorList>
    </citation>
    <scope>NUCLEOTIDE SEQUENCE [LARGE SCALE GENOMIC DNA]</scope>
    <source>
        <strain evidence="1 2">DSM 26656</strain>
    </source>
</reference>
<dbReference type="AlphaFoldDB" id="A0A1H6BVF8"/>
<sequence length="61" mass="6746">MSNREKILRAMRAAGATGDKQTFTRLYVSNRISLAAANAEWRAGVAFARFVERRDAEGAKS</sequence>
<evidence type="ECO:0000313" key="2">
    <source>
        <dbReference type="Proteomes" id="UP000236743"/>
    </source>
</evidence>